<evidence type="ECO:0000313" key="3">
    <source>
        <dbReference type="Proteomes" id="UP000026962"/>
    </source>
</evidence>
<keyword evidence="3" id="KW-1185">Reference proteome</keyword>
<dbReference type="Gramene" id="OPUNC12G05430.1">
    <property type="protein sequence ID" value="OPUNC12G05430.1"/>
    <property type="gene ID" value="OPUNC12G05430"/>
</dbReference>
<dbReference type="EnsemblPlants" id="OPUNC12G05430.1">
    <property type="protein sequence ID" value="OPUNC12G05430.1"/>
    <property type="gene ID" value="OPUNC12G05430"/>
</dbReference>
<organism evidence="2">
    <name type="scientific">Oryza punctata</name>
    <name type="common">Red rice</name>
    <dbReference type="NCBI Taxonomy" id="4537"/>
    <lineage>
        <taxon>Eukaryota</taxon>
        <taxon>Viridiplantae</taxon>
        <taxon>Streptophyta</taxon>
        <taxon>Embryophyta</taxon>
        <taxon>Tracheophyta</taxon>
        <taxon>Spermatophyta</taxon>
        <taxon>Magnoliopsida</taxon>
        <taxon>Liliopsida</taxon>
        <taxon>Poales</taxon>
        <taxon>Poaceae</taxon>
        <taxon>BOP clade</taxon>
        <taxon>Oryzoideae</taxon>
        <taxon>Oryzeae</taxon>
        <taxon>Oryzinae</taxon>
        <taxon>Oryza</taxon>
    </lineage>
</organism>
<accession>A0A0E0MKK4</accession>
<proteinExistence type="predicted"/>
<protein>
    <submittedName>
        <fullName evidence="2">Uncharacterized protein</fullName>
    </submittedName>
</protein>
<dbReference type="AlphaFoldDB" id="A0A0E0MKK4"/>
<evidence type="ECO:0000313" key="2">
    <source>
        <dbReference type="EnsemblPlants" id="OPUNC12G05430.1"/>
    </source>
</evidence>
<dbReference type="HOGENOM" id="CLU_088072_4_1_1"/>
<name>A0A0E0MKK4_ORYPU</name>
<keyword evidence="1" id="KW-0175">Coiled coil</keyword>
<reference evidence="2" key="2">
    <citation type="submission" date="2018-05" db="EMBL/GenBank/DDBJ databases">
        <title>OpunRS2 (Oryza punctata Reference Sequence Version 2).</title>
        <authorList>
            <person name="Zhang J."/>
            <person name="Kudrna D."/>
            <person name="Lee S."/>
            <person name="Talag J."/>
            <person name="Welchert J."/>
            <person name="Wing R.A."/>
        </authorList>
    </citation>
    <scope>NUCLEOTIDE SEQUENCE [LARGE SCALE GENOMIC DNA]</scope>
</reference>
<feature type="coiled-coil region" evidence="1">
    <location>
        <begin position="55"/>
        <end position="85"/>
    </location>
</feature>
<sequence length="123" mass="13985">MVSLYSECSLASSHPTNRATIPPRVGPFKYHPAGVDCNLFDWYDPPASGFMRELLNDLRDVMLSLRRNKAELECVVEELRTKEEEQCVEITEARHELAALRLVASKDEAKIIGLKPDKSRLEK</sequence>
<reference evidence="2" key="1">
    <citation type="submission" date="2015-04" db="UniProtKB">
        <authorList>
            <consortium name="EnsemblPlants"/>
        </authorList>
    </citation>
    <scope>IDENTIFICATION</scope>
</reference>
<evidence type="ECO:0000256" key="1">
    <source>
        <dbReference type="SAM" id="Coils"/>
    </source>
</evidence>
<dbReference type="Proteomes" id="UP000026962">
    <property type="component" value="Chromosome 12"/>
</dbReference>
<dbReference type="OMA" id="YSECSLA"/>